<dbReference type="AlphaFoldDB" id="A0A317TAW4"/>
<feature type="transmembrane region" description="Helical" evidence="6">
    <location>
        <begin position="227"/>
        <end position="249"/>
    </location>
</feature>
<dbReference type="PANTHER" id="PTHR30250">
    <property type="entry name" value="PST FAMILY PREDICTED COLANIC ACID TRANSPORTER"/>
    <property type="match status" value="1"/>
</dbReference>
<dbReference type="InterPro" id="IPR002797">
    <property type="entry name" value="Polysacc_synth"/>
</dbReference>
<keyword evidence="4 6" id="KW-1133">Transmembrane helix</keyword>
<evidence type="ECO:0000256" key="2">
    <source>
        <dbReference type="ARBA" id="ARBA00022475"/>
    </source>
</evidence>
<keyword evidence="5 6" id="KW-0472">Membrane</keyword>
<comment type="caution">
    <text evidence="7">The sequence shown here is derived from an EMBL/GenBank/DDBJ whole genome shotgun (WGS) entry which is preliminary data.</text>
</comment>
<evidence type="ECO:0000256" key="1">
    <source>
        <dbReference type="ARBA" id="ARBA00004651"/>
    </source>
</evidence>
<feature type="transmembrane region" description="Helical" evidence="6">
    <location>
        <begin position="180"/>
        <end position="198"/>
    </location>
</feature>
<evidence type="ECO:0000256" key="6">
    <source>
        <dbReference type="SAM" id="Phobius"/>
    </source>
</evidence>
<evidence type="ECO:0000256" key="4">
    <source>
        <dbReference type="ARBA" id="ARBA00022989"/>
    </source>
</evidence>
<accession>A0A317TAW4</accession>
<feature type="transmembrane region" description="Helical" evidence="6">
    <location>
        <begin position="153"/>
        <end position="174"/>
    </location>
</feature>
<feature type="transmembrane region" description="Helical" evidence="6">
    <location>
        <begin position="449"/>
        <end position="470"/>
    </location>
</feature>
<keyword evidence="2" id="KW-1003">Cell membrane</keyword>
<feature type="transmembrane region" description="Helical" evidence="6">
    <location>
        <begin position="366"/>
        <end position="386"/>
    </location>
</feature>
<comment type="subcellular location">
    <subcellularLocation>
        <location evidence="1">Cell membrane</location>
        <topology evidence="1">Multi-pass membrane protein</topology>
    </subcellularLocation>
</comment>
<dbReference type="RefSeq" id="WP_110022543.1">
    <property type="nucleotide sequence ID" value="NZ_PDNZ01000002.1"/>
</dbReference>
<reference evidence="8" key="1">
    <citation type="submission" date="2017-10" db="EMBL/GenBank/DDBJ databases">
        <authorList>
            <person name="Gaisin V.A."/>
            <person name="Rysina M.S."/>
            <person name="Grouzdev D.S."/>
        </authorList>
    </citation>
    <scope>NUCLEOTIDE SEQUENCE [LARGE SCALE GENOMIC DNA]</scope>
    <source>
        <strain evidence="8">V1</strain>
    </source>
</reference>
<feature type="transmembrane region" description="Helical" evidence="6">
    <location>
        <begin position="12"/>
        <end position="32"/>
    </location>
</feature>
<dbReference type="InterPro" id="IPR050833">
    <property type="entry name" value="Poly_Biosynth_Transport"/>
</dbReference>
<dbReference type="GO" id="GO:0005886">
    <property type="term" value="C:plasma membrane"/>
    <property type="evidence" value="ECO:0007669"/>
    <property type="project" value="UniProtKB-SubCell"/>
</dbReference>
<dbReference type="PANTHER" id="PTHR30250:SF11">
    <property type="entry name" value="O-ANTIGEN TRANSPORTER-RELATED"/>
    <property type="match status" value="1"/>
</dbReference>
<evidence type="ECO:0000256" key="3">
    <source>
        <dbReference type="ARBA" id="ARBA00022692"/>
    </source>
</evidence>
<dbReference type="EMBL" id="PDNZ01000002">
    <property type="protein sequence ID" value="PWW82826.1"/>
    <property type="molecule type" value="Genomic_DNA"/>
</dbReference>
<keyword evidence="8" id="KW-1185">Reference proteome</keyword>
<feature type="transmembrane region" description="Helical" evidence="6">
    <location>
        <begin position="91"/>
        <end position="113"/>
    </location>
</feature>
<evidence type="ECO:0000256" key="5">
    <source>
        <dbReference type="ARBA" id="ARBA00023136"/>
    </source>
</evidence>
<evidence type="ECO:0000313" key="7">
    <source>
        <dbReference type="EMBL" id="PWW82826.1"/>
    </source>
</evidence>
<sequence>MKRQVTIAREAGFSFAGFVAGQGMRFLFNLVVAKLMGAEYLGVYALSLAILQIAEVLAVSGLDVGVLRFVSMQAGSFRDRSAFVASALKVSLLYSLPLTLFLVVFSGFLAGLFDGGNLLHLTLICYACSVPFHVLIAVGGHAVQGYEKLRPKIIAGQILVPGGLLLLTVLISAVAGNMPALLFSLPLSSLAGFVWLWLQLHRITGVSVTDVFNAASEKEMVRYARPLMFVALTGMVSHWLDILMLGWYAGAETVGLYQPAVRTAGLMRSVLLAFAGIAAPMFAEMHSRGGMDELEKLFKMVSRWVLMVSMPLAVILLLMPATILNLFGDSFAVAAPVLVVLALAVLIQSGFGLYDTILQMTGYSKICFVNGAAGLAVHIMLNVLLIPQFGMMGAAAALLAVYCLLAVVRAVEVRTLLGIHAFSFPLFKPLVAGIVSGGVLITAKPFLEVLYAPFFLLGGVLLVFAVYLLIIRVMRLEQEELDVILELFSFVKK</sequence>
<evidence type="ECO:0000313" key="8">
    <source>
        <dbReference type="Proteomes" id="UP000246278"/>
    </source>
</evidence>
<gene>
    <name evidence="7" type="ORF">CR164_03550</name>
</gene>
<organism evidence="7 8">
    <name type="scientific">Prosthecochloris marina</name>
    <dbReference type="NCBI Taxonomy" id="2017681"/>
    <lineage>
        <taxon>Bacteria</taxon>
        <taxon>Pseudomonadati</taxon>
        <taxon>Chlorobiota</taxon>
        <taxon>Chlorobiia</taxon>
        <taxon>Chlorobiales</taxon>
        <taxon>Chlorobiaceae</taxon>
        <taxon>Prosthecochloris</taxon>
    </lineage>
</organism>
<feature type="transmembrane region" description="Helical" evidence="6">
    <location>
        <begin position="261"/>
        <end position="283"/>
    </location>
</feature>
<keyword evidence="3 6" id="KW-0812">Transmembrane</keyword>
<name>A0A317TAW4_9CHLB</name>
<feature type="transmembrane region" description="Helical" evidence="6">
    <location>
        <begin position="119"/>
        <end position="141"/>
    </location>
</feature>
<dbReference type="Pfam" id="PF01943">
    <property type="entry name" value="Polysacc_synt"/>
    <property type="match status" value="1"/>
</dbReference>
<feature type="transmembrane region" description="Helical" evidence="6">
    <location>
        <begin position="44"/>
        <end position="70"/>
    </location>
</feature>
<feature type="transmembrane region" description="Helical" evidence="6">
    <location>
        <begin position="304"/>
        <end position="327"/>
    </location>
</feature>
<proteinExistence type="predicted"/>
<feature type="transmembrane region" description="Helical" evidence="6">
    <location>
        <begin position="392"/>
        <end position="411"/>
    </location>
</feature>
<protein>
    <submittedName>
        <fullName evidence="7">Polysaccharide biosynthesis protein</fullName>
    </submittedName>
</protein>
<dbReference type="Proteomes" id="UP000246278">
    <property type="component" value="Unassembled WGS sequence"/>
</dbReference>
<feature type="transmembrane region" description="Helical" evidence="6">
    <location>
        <begin position="333"/>
        <end position="354"/>
    </location>
</feature>
<feature type="transmembrane region" description="Helical" evidence="6">
    <location>
        <begin position="423"/>
        <end position="443"/>
    </location>
</feature>
<dbReference type="OrthoDB" id="596916at2"/>